<dbReference type="STRING" id="658429.L8GDM7"/>
<dbReference type="VEuPathDB" id="FungiDB:GMDG_04609"/>
<evidence type="ECO:0000313" key="3">
    <source>
        <dbReference type="Proteomes" id="UP000011064"/>
    </source>
</evidence>
<accession>L8GDM7</accession>
<keyword evidence="3" id="KW-1185">Reference proteome</keyword>
<dbReference type="Proteomes" id="UP000011064">
    <property type="component" value="Unassembled WGS sequence"/>
</dbReference>
<dbReference type="AlphaFoldDB" id="L8GDM7"/>
<sequence>MASKPLEFLAYEPQSLPQRHRQYSTFEEDGRASPALPIQPTIEGQIEAETPEVSQLSTQQRIESCDPQGSPTKIAPLTKAEVLVLFRLANRDAEAYRPGSKTGFWSHLQEDFAKETGKQHKSLHRVLRQETERRRAYLDSLGTGQPDSESELTVQIDNWIDVVGEEERLNKERSEAANTVLTSSQRAQDIRDSLSVALAAKRKYQRNPPKSRDKSIGQRARELSGFDVDNDEELQSDNCEDISSINLSPFETSTPVYQSTSSARGQSVSQGRSRKKRLRISSPSYNQMILDERLNIQGEDRTSTSIESLVELLKARYTQRNIDRQDRQQESENGGLNTSSIELQFQQVDYQIRELQEGQEEIKKGQSTMISLLEQALHGPIRRSIPVESSQHNGINEVEQVISIYRS</sequence>
<organism evidence="2 3">
    <name type="scientific">Pseudogymnoascus destructans (strain ATCC MYA-4855 / 20631-21)</name>
    <name type="common">Bat white-nose syndrome fungus</name>
    <name type="synonym">Geomyces destructans</name>
    <dbReference type="NCBI Taxonomy" id="658429"/>
    <lineage>
        <taxon>Eukaryota</taxon>
        <taxon>Fungi</taxon>
        <taxon>Dikarya</taxon>
        <taxon>Ascomycota</taxon>
        <taxon>Pezizomycotina</taxon>
        <taxon>Leotiomycetes</taxon>
        <taxon>Thelebolales</taxon>
        <taxon>Thelebolaceae</taxon>
        <taxon>Pseudogymnoascus</taxon>
    </lineage>
</organism>
<dbReference type="EMBL" id="GL573253">
    <property type="protein sequence ID" value="ELR10216.1"/>
    <property type="molecule type" value="Genomic_DNA"/>
</dbReference>
<reference evidence="3" key="1">
    <citation type="submission" date="2010-09" db="EMBL/GenBank/DDBJ databases">
        <title>The genome sequence of Geomyces destructans 20631-21.</title>
        <authorList>
            <consortium name="The Broad Institute Genome Sequencing Platform"/>
            <person name="Cuomo C.A."/>
            <person name="Blehert D.S."/>
            <person name="Lorch J.M."/>
            <person name="Young S.K."/>
            <person name="Zeng Q."/>
            <person name="Gargeya S."/>
            <person name="Fitzgerald M."/>
            <person name="Haas B."/>
            <person name="Abouelleil A."/>
            <person name="Alvarado L."/>
            <person name="Arachchi H.M."/>
            <person name="Berlin A."/>
            <person name="Brown A."/>
            <person name="Chapman S.B."/>
            <person name="Chen Z."/>
            <person name="Dunbar C."/>
            <person name="Freedman E."/>
            <person name="Gearin G."/>
            <person name="Gellesch M."/>
            <person name="Goldberg J."/>
            <person name="Griggs A."/>
            <person name="Gujja S."/>
            <person name="Heiman D."/>
            <person name="Howarth C."/>
            <person name="Larson L."/>
            <person name="Lui A."/>
            <person name="MacDonald P.J.P."/>
            <person name="Montmayeur A."/>
            <person name="Murphy C."/>
            <person name="Neiman D."/>
            <person name="Pearson M."/>
            <person name="Priest M."/>
            <person name="Roberts A."/>
            <person name="Saif S."/>
            <person name="Shea T."/>
            <person name="Shenoy N."/>
            <person name="Sisk P."/>
            <person name="Stolte C."/>
            <person name="Sykes S."/>
            <person name="Wortman J."/>
            <person name="Nusbaum C."/>
            <person name="Birren B."/>
        </authorList>
    </citation>
    <scope>NUCLEOTIDE SEQUENCE [LARGE SCALE GENOMIC DNA]</scope>
    <source>
        <strain evidence="3">ATCC MYA-4855 / 20631-21</strain>
    </source>
</reference>
<dbReference type="InParanoid" id="L8GDM7"/>
<evidence type="ECO:0000256" key="1">
    <source>
        <dbReference type="SAM" id="MobiDB-lite"/>
    </source>
</evidence>
<dbReference type="OrthoDB" id="3442232at2759"/>
<dbReference type="HOGENOM" id="CLU_676400_0_0_1"/>
<feature type="region of interest" description="Disordered" evidence="1">
    <location>
        <begin position="253"/>
        <end position="282"/>
    </location>
</feature>
<feature type="region of interest" description="Disordered" evidence="1">
    <location>
        <begin position="200"/>
        <end position="219"/>
    </location>
</feature>
<feature type="compositionally biased region" description="Basic and acidic residues" evidence="1">
    <location>
        <begin position="210"/>
        <end position="219"/>
    </location>
</feature>
<evidence type="ECO:0000313" key="2">
    <source>
        <dbReference type="EMBL" id="ELR10216.1"/>
    </source>
</evidence>
<feature type="compositionally biased region" description="Polar residues" evidence="1">
    <location>
        <begin position="253"/>
        <end position="271"/>
    </location>
</feature>
<name>L8GDM7_PSED2</name>
<proteinExistence type="predicted"/>
<gene>
    <name evidence="2" type="ORF">GMDG_04609</name>
</gene>
<protein>
    <submittedName>
        <fullName evidence="2">Uncharacterized protein</fullName>
    </submittedName>
</protein>